<feature type="domain" description="Glycosyl transferase family 1" evidence="1">
    <location>
        <begin position="476"/>
        <end position="613"/>
    </location>
</feature>
<dbReference type="Pfam" id="PF00534">
    <property type="entry name" value="Glycos_transf_1"/>
    <property type="match status" value="1"/>
</dbReference>
<dbReference type="InterPro" id="IPR029044">
    <property type="entry name" value="Nucleotide-diphossugar_trans"/>
</dbReference>
<sequence length="741" mass="86394">MKFNYKQEPGKVLIQQEQLTDIEPLVTIITPFYNSGKHFTQTYNCVINQTFPWFEWIIVNDGSTNQEDINLLLTLKNRDSRITVLEKENGGIASARNMAIRYSRTDFIVPLDADDLISPTYIEINYWALVHNPNAAWSYTDSVGFGTQEYLWKKPFSSEIMKVNNLLTCTAMIRKSAFEQVGLYSELEKHFNEDWYSWLKLLAKQYYPLHLSGYYFWYRRNDLGVLSQVNNNKAVKKKSMKAIKKIAKEVTEKVEAIEFPRASGTENFLPPSFSKVKVNIKNKCNKASNLLMIIPWLEMGGADSFNLSFALYGKKTNFDIGIITTNYSENTWKQRFERNISEIFELPNFMEIKDYAEFISYYIVTRNITTVFLSNSYIGYYLIPWLKKEFPKLVIVDYVHMEEWYWRNGGYARTSGVFGPLLNKTFVCNSNTKKVLIDSFNRNSNSIDVSYIGVDYHYFNRDTISPGKIKEKLHLIGKKIILFPCRLEPQKRPHLMVHIALELKKYRSDFAFIVVGDGPMMEELKIKTKQLSLSDYIFFEGRQSDLRPYYRDSTLTLICSLKEGLALTAYESCSMGVPVISSDVGGQSELIDSSVGAIIPIYQDETDYDSDVIKTEEIQQYVTNILRVISDESYQKTLSKNCQMRIQQNFYINDMLEQLYKKIRELECTPVISCPTELVHEYDYLINDFVTLYTEFENRINFYNYGIDRFAKRELVRIMNSSLGQRLIKMAFSLKLNKIFK</sequence>
<dbReference type="AlphaFoldDB" id="A0A174D4G3"/>
<dbReference type="InterPro" id="IPR001173">
    <property type="entry name" value="Glyco_trans_2-like"/>
</dbReference>
<dbReference type="SUPFAM" id="SSF53756">
    <property type="entry name" value="UDP-Glycosyltransferase/glycogen phosphorylase"/>
    <property type="match status" value="1"/>
</dbReference>
<organism evidence="3 4">
    <name type="scientific">Hungatella hathewayi</name>
    <dbReference type="NCBI Taxonomy" id="154046"/>
    <lineage>
        <taxon>Bacteria</taxon>
        <taxon>Bacillati</taxon>
        <taxon>Bacillota</taxon>
        <taxon>Clostridia</taxon>
        <taxon>Lachnospirales</taxon>
        <taxon>Lachnospiraceae</taxon>
        <taxon>Hungatella</taxon>
    </lineage>
</organism>
<evidence type="ECO:0000259" key="2">
    <source>
        <dbReference type="Pfam" id="PF00535"/>
    </source>
</evidence>
<name>A0A174D4G3_9FIRM</name>
<dbReference type="CDD" id="cd00761">
    <property type="entry name" value="Glyco_tranf_GTA_type"/>
    <property type="match status" value="1"/>
</dbReference>
<accession>A0A174D4G3</accession>
<dbReference type="InterPro" id="IPR001296">
    <property type="entry name" value="Glyco_trans_1"/>
</dbReference>
<keyword evidence="3" id="KW-0808">Transferase</keyword>
<dbReference type="PANTHER" id="PTHR43685">
    <property type="entry name" value="GLYCOSYLTRANSFERASE"/>
    <property type="match status" value="1"/>
</dbReference>
<dbReference type="GO" id="GO:0050501">
    <property type="term" value="F:hyaluronan synthase activity"/>
    <property type="evidence" value="ECO:0007669"/>
    <property type="project" value="UniProtKB-EC"/>
</dbReference>
<dbReference type="InterPro" id="IPR050834">
    <property type="entry name" value="Glycosyltransf_2"/>
</dbReference>
<dbReference type="EMBL" id="CYZE01000004">
    <property type="protein sequence ID" value="CUO20521.1"/>
    <property type="molecule type" value="Genomic_DNA"/>
</dbReference>
<evidence type="ECO:0000259" key="1">
    <source>
        <dbReference type="Pfam" id="PF00534"/>
    </source>
</evidence>
<evidence type="ECO:0000313" key="4">
    <source>
        <dbReference type="Proteomes" id="UP000095651"/>
    </source>
</evidence>
<dbReference type="SUPFAM" id="SSF53448">
    <property type="entry name" value="Nucleotide-diphospho-sugar transferases"/>
    <property type="match status" value="1"/>
</dbReference>
<keyword evidence="3" id="KW-0328">Glycosyltransferase</keyword>
<dbReference type="PANTHER" id="PTHR43685:SF2">
    <property type="entry name" value="GLYCOSYLTRANSFERASE 2-LIKE DOMAIN-CONTAINING PROTEIN"/>
    <property type="match status" value="1"/>
</dbReference>
<protein>
    <submittedName>
        <fullName evidence="3">Putative glycosyltransferase</fullName>
        <ecNumber evidence="3">2.4.1.-</ecNumber>
        <ecNumber evidence="3">2.4.1.212</ecNumber>
    </submittedName>
</protein>
<dbReference type="RefSeq" id="WP_055654883.1">
    <property type="nucleotide sequence ID" value="NZ_CABIXC010000004.1"/>
</dbReference>
<dbReference type="CDD" id="cd03801">
    <property type="entry name" value="GT4_PimA-like"/>
    <property type="match status" value="1"/>
</dbReference>
<reference evidence="3 4" key="1">
    <citation type="submission" date="2015-09" db="EMBL/GenBank/DDBJ databases">
        <authorList>
            <consortium name="Pathogen Informatics"/>
        </authorList>
    </citation>
    <scope>NUCLEOTIDE SEQUENCE [LARGE SCALE GENOMIC DNA]</scope>
    <source>
        <strain evidence="3 4">2789STDY5608850</strain>
    </source>
</reference>
<proteinExistence type="predicted"/>
<dbReference type="Pfam" id="PF00535">
    <property type="entry name" value="Glycos_transf_2"/>
    <property type="match status" value="1"/>
</dbReference>
<feature type="domain" description="Glycosyltransferase 2-like" evidence="2">
    <location>
        <begin position="27"/>
        <end position="153"/>
    </location>
</feature>
<dbReference type="Gene3D" id="3.40.50.2000">
    <property type="entry name" value="Glycogen Phosphorylase B"/>
    <property type="match status" value="2"/>
</dbReference>
<gene>
    <name evidence="3" type="primary">hyaD_6</name>
    <name evidence="3" type="ORF">ERS852407_02153</name>
</gene>
<dbReference type="Gene3D" id="3.90.550.10">
    <property type="entry name" value="Spore Coat Polysaccharide Biosynthesis Protein SpsA, Chain A"/>
    <property type="match status" value="1"/>
</dbReference>
<dbReference type="Proteomes" id="UP000095651">
    <property type="component" value="Unassembled WGS sequence"/>
</dbReference>
<dbReference type="EC" id="2.4.1.-" evidence="3"/>
<evidence type="ECO:0000313" key="3">
    <source>
        <dbReference type="EMBL" id="CUO20521.1"/>
    </source>
</evidence>
<dbReference type="EC" id="2.4.1.212" evidence="3"/>